<name>A0A9D9J551_9BACT</name>
<proteinExistence type="predicted"/>
<evidence type="ECO:0000313" key="2">
    <source>
        <dbReference type="Proteomes" id="UP000823750"/>
    </source>
</evidence>
<dbReference type="PROSITE" id="PS51257">
    <property type="entry name" value="PROKAR_LIPOPROTEIN"/>
    <property type="match status" value="1"/>
</dbReference>
<reference evidence="1" key="1">
    <citation type="submission" date="2020-10" db="EMBL/GenBank/DDBJ databases">
        <authorList>
            <person name="Gilroy R."/>
        </authorList>
    </citation>
    <scope>NUCLEOTIDE SEQUENCE</scope>
    <source>
        <strain evidence="1">B2-16538</strain>
    </source>
</reference>
<accession>A0A9D9J551</accession>
<protein>
    <recommendedName>
        <fullName evidence="3">Lipoprotein</fullName>
    </recommendedName>
</protein>
<evidence type="ECO:0008006" key="3">
    <source>
        <dbReference type="Google" id="ProtNLM"/>
    </source>
</evidence>
<organism evidence="1 2">
    <name type="scientific">Candidatus Cryptobacteroides excrementavium</name>
    <dbReference type="NCBI Taxonomy" id="2840759"/>
    <lineage>
        <taxon>Bacteria</taxon>
        <taxon>Pseudomonadati</taxon>
        <taxon>Bacteroidota</taxon>
        <taxon>Bacteroidia</taxon>
        <taxon>Bacteroidales</taxon>
        <taxon>Candidatus Cryptobacteroides</taxon>
    </lineage>
</organism>
<dbReference type="EMBL" id="JADILX010000098">
    <property type="protein sequence ID" value="MBO8486115.1"/>
    <property type="molecule type" value="Genomic_DNA"/>
</dbReference>
<comment type="caution">
    <text evidence="1">The sequence shown here is derived from an EMBL/GenBank/DDBJ whole genome shotgun (WGS) entry which is preliminary data.</text>
</comment>
<gene>
    <name evidence="1" type="ORF">IAB78_06795</name>
</gene>
<reference evidence="1" key="2">
    <citation type="journal article" date="2021" name="PeerJ">
        <title>Extensive microbial diversity within the chicken gut microbiome revealed by metagenomics and culture.</title>
        <authorList>
            <person name="Gilroy R."/>
            <person name="Ravi A."/>
            <person name="Getino M."/>
            <person name="Pursley I."/>
            <person name="Horton D.L."/>
            <person name="Alikhan N.F."/>
            <person name="Baker D."/>
            <person name="Gharbi K."/>
            <person name="Hall N."/>
            <person name="Watson M."/>
            <person name="Adriaenssens E.M."/>
            <person name="Foster-Nyarko E."/>
            <person name="Jarju S."/>
            <person name="Secka A."/>
            <person name="Antonio M."/>
            <person name="Oren A."/>
            <person name="Chaudhuri R.R."/>
            <person name="La Ragione R."/>
            <person name="Hildebrand F."/>
            <person name="Pallen M.J."/>
        </authorList>
    </citation>
    <scope>NUCLEOTIDE SEQUENCE</scope>
    <source>
        <strain evidence="1">B2-16538</strain>
    </source>
</reference>
<evidence type="ECO:0000313" key="1">
    <source>
        <dbReference type="EMBL" id="MBO8486115.1"/>
    </source>
</evidence>
<dbReference type="AlphaFoldDB" id="A0A9D9J551"/>
<sequence length="186" mass="20741">MKRVVSFIIMAAMAVSLVSCGSSRKAVAITEGEKEVDLIFSGKEYRTDKKYFRDNGFGVSKDLANAKKIAVQNSRQSIAAMVHAAVKLLVDNYAATQNADATSVIDGNDLQELGRTVVDTQLSGLEVVEEKAFRQPDGTYRYHVCMQLDKDNLSKAMSKALDKDVNTRLRADKDKFRAYFDEMIRQ</sequence>
<dbReference type="Proteomes" id="UP000823750">
    <property type="component" value="Unassembled WGS sequence"/>
</dbReference>